<dbReference type="CDD" id="cd02042">
    <property type="entry name" value="ParAB_family"/>
    <property type="match status" value="1"/>
</dbReference>
<keyword evidence="2" id="KW-0614">Plasmid</keyword>
<dbReference type="Pfam" id="PF07015">
    <property type="entry name" value="VirC1"/>
    <property type="match status" value="1"/>
</dbReference>
<dbReference type="Gene3D" id="3.40.50.300">
    <property type="entry name" value="P-loop containing nucleotide triphosphate hydrolases"/>
    <property type="match status" value="1"/>
</dbReference>
<evidence type="ECO:0000313" key="3">
    <source>
        <dbReference type="Proteomes" id="UP000253744"/>
    </source>
</evidence>
<evidence type="ECO:0008006" key="4">
    <source>
        <dbReference type="Google" id="ProtNLM"/>
    </source>
</evidence>
<dbReference type="RefSeq" id="WP_114673584.1">
    <property type="nucleotide sequence ID" value="NZ_CP031163.1"/>
</dbReference>
<dbReference type="InterPro" id="IPR027417">
    <property type="entry name" value="P-loop_NTPase"/>
</dbReference>
<dbReference type="InterPro" id="IPR050678">
    <property type="entry name" value="DNA_Partitioning_ATPase"/>
</dbReference>
<dbReference type="PANTHER" id="PTHR13696:SF96">
    <property type="entry name" value="COBQ_COBB_MIND_PARA NUCLEOTIDE BINDING DOMAIN-CONTAINING PROTEIN"/>
    <property type="match status" value="1"/>
</dbReference>
<organism evidence="2 3">
    <name type="scientific">Deinococcus wulumuqiensis</name>
    <dbReference type="NCBI Taxonomy" id="980427"/>
    <lineage>
        <taxon>Bacteria</taxon>
        <taxon>Thermotogati</taxon>
        <taxon>Deinococcota</taxon>
        <taxon>Deinococci</taxon>
        <taxon>Deinococcales</taxon>
        <taxon>Deinococcaceae</taxon>
        <taxon>Deinococcus</taxon>
    </lineage>
</organism>
<evidence type="ECO:0000313" key="2">
    <source>
        <dbReference type="EMBL" id="AXH00936.1"/>
    </source>
</evidence>
<dbReference type="KEGG" id="dwu:DVJ83_17685"/>
<dbReference type="PANTHER" id="PTHR13696">
    <property type="entry name" value="P-LOOP CONTAINING NUCLEOSIDE TRIPHOSPHATE HYDROLASE"/>
    <property type="match status" value="1"/>
</dbReference>
<comment type="similarity">
    <text evidence="1">Belongs to the phD/YefM antitoxin family.</text>
</comment>
<geneLocation type="plasmid" evidence="3">
    <name>pdrdi</name>
</geneLocation>
<dbReference type="Proteomes" id="UP000253744">
    <property type="component" value="Plasmid pDrdI"/>
</dbReference>
<gene>
    <name evidence="2" type="ORF">DVJ83_17685</name>
</gene>
<accession>A0A345IML3</accession>
<protein>
    <recommendedName>
        <fullName evidence="4">ParA family protein</fullName>
    </recommendedName>
</protein>
<dbReference type="AlphaFoldDB" id="A0A345IML3"/>
<dbReference type="SUPFAM" id="SSF143120">
    <property type="entry name" value="YefM-like"/>
    <property type="match status" value="1"/>
</dbReference>
<dbReference type="EMBL" id="CP031163">
    <property type="protein sequence ID" value="AXH00936.1"/>
    <property type="molecule type" value="Genomic_DNA"/>
</dbReference>
<dbReference type="InterPro" id="IPR036165">
    <property type="entry name" value="YefM-like_sf"/>
</dbReference>
<evidence type="ECO:0000256" key="1">
    <source>
        <dbReference type="ARBA" id="ARBA00009981"/>
    </source>
</evidence>
<name>A0A345IML3_9DEIO</name>
<proteinExistence type="inferred from homology"/>
<sequence>MTRKKIGVRELRKGLPGVLEEVQHTGQGVVVMKHKEEVAALVPVGTLPISPLPRIIALASLKGGVGKTTVTMHLAAVLADEGHNVVVLDADEEKSAYRWAEEASTSQPLNFKVMQANRDSLMRQARELEKAGHVVVIDTPPNNREILRSAASVADLVLVPLLPTGMDVDRMATTLILLNDIEAIRPNFAYALLINRYDARKRLARETQEEIKNLPRLETYIAALTVYEGAFGKQPTALDAPRAIWQEIKQTFGVA</sequence>
<dbReference type="InterPro" id="IPR009744">
    <property type="entry name" value="VirC1"/>
</dbReference>
<reference evidence="2 3" key="1">
    <citation type="submission" date="2018-07" db="EMBL/GenBank/DDBJ databases">
        <title>Complete Genome and Methylome Analysis of Deinococcus wulumuqiensis NEB 479.</title>
        <authorList>
            <person name="Fomenkov A."/>
            <person name="Luyten Y."/>
            <person name="Vincze T."/>
            <person name="Anton B.P."/>
            <person name="Clark T."/>
            <person name="Roberts R.J."/>
            <person name="Morgan R.D."/>
        </authorList>
    </citation>
    <scope>NUCLEOTIDE SEQUENCE [LARGE SCALE GENOMIC DNA]</scope>
    <source>
        <strain evidence="2 3">NEB 479</strain>
        <plasmid evidence="3">Plasmid pdrdi</plasmid>
    </source>
</reference>
<dbReference type="SUPFAM" id="SSF52540">
    <property type="entry name" value="P-loop containing nucleoside triphosphate hydrolases"/>
    <property type="match status" value="1"/>
</dbReference>